<gene>
    <name evidence="3" type="ORF">MNOR_LOCUS4793</name>
</gene>
<comment type="caution">
    <text evidence="3">The sequence shown here is derived from an EMBL/GenBank/DDBJ whole genome shotgun (WGS) entry which is preliminary data.</text>
</comment>
<feature type="transmembrane region" description="Helical" evidence="2">
    <location>
        <begin position="189"/>
        <end position="211"/>
    </location>
</feature>
<organism evidence="3 4">
    <name type="scientific">Meganyctiphanes norvegica</name>
    <name type="common">Northern krill</name>
    <name type="synonym">Thysanopoda norvegica</name>
    <dbReference type="NCBI Taxonomy" id="48144"/>
    <lineage>
        <taxon>Eukaryota</taxon>
        <taxon>Metazoa</taxon>
        <taxon>Ecdysozoa</taxon>
        <taxon>Arthropoda</taxon>
        <taxon>Crustacea</taxon>
        <taxon>Multicrustacea</taxon>
        <taxon>Malacostraca</taxon>
        <taxon>Eumalacostraca</taxon>
        <taxon>Eucarida</taxon>
        <taxon>Euphausiacea</taxon>
        <taxon>Euphausiidae</taxon>
        <taxon>Meganyctiphanes</taxon>
    </lineage>
</organism>
<evidence type="ECO:0000313" key="3">
    <source>
        <dbReference type="EMBL" id="CAL4065465.1"/>
    </source>
</evidence>
<keyword evidence="4" id="KW-1185">Reference proteome</keyword>
<evidence type="ECO:0000256" key="2">
    <source>
        <dbReference type="SAM" id="Phobius"/>
    </source>
</evidence>
<evidence type="ECO:0008006" key="5">
    <source>
        <dbReference type="Google" id="ProtNLM"/>
    </source>
</evidence>
<feature type="transmembrane region" description="Helical" evidence="2">
    <location>
        <begin position="290"/>
        <end position="313"/>
    </location>
</feature>
<dbReference type="InterPro" id="IPR050895">
    <property type="entry name" value="XK-related_scramblase"/>
</dbReference>
<feature type="region of interest" description="Disordered" evidence="1">
    <location>
        <begin position="403"/>
        <end position="432"/>
    </location>
</feature>
<dbReference type="PANTHER" id="PTHR16024:SF6">
    <property type="entry name" value="XK-RELATED PROTEIN"/>
    <property type="match status" value="1"/>
</dbReference>
<dbReference type="GO" id="GO:0016020">
    <property type="term" value="C:membrane"/>
    <property type="evidence" value="ECO:0007669"/>
    <property type="project" value="TreeGrafter"/>
</dbReference>
<feature type="transmembrane region" description="Helical" evidence="2">
    <location>
        <begin position="158"/>
        <end position="177"/>
    </location>
</feature>
<dbReference type="EMBL" id="CAXKWB010001784">
    <property type="protein sequence ID" value="CAL4065465.1"/>
    <property type="molecule type" value="Genomic_DNA"/>
</dbReference>
<keyword evidence="2" id="KW-0812">Transmembrane</keyword>
<protein>
    <recommendedName>
        <fullName evidence="5">XK-related protein</fullName>
    </recommendedName>
</protein>
<feature type="transmembrane region" description="Helical" evidence="2">
    <location>
        <begin position="217"/>
        <end position="237"/>
    </location>
</feature>
<evidence type="ECO:0000313" key="4">
    <source>
        <dbReference type="Proteomes" id="UP001497623"/>
    </source>
</evidence>
<proteinExistence type="predicted"/>
<reference evidence="3 4" key="1">
    <citation type="submission" date="2024-05" db="EMBL/GenBank/DDBJ databases">
        <authorList>
            <person name="Wallberg A."/>
        </authorList>
    </citation>
    <scope>NUCLEOTIDE SEQUENCE [LARGE SCALE GENOMIC DNA]</scope>
</reference>
<dbReference type="PANTHER" id="PTHR16024">
    <property type="entry name" value="XK-RELATED PROTEIN"/>
    <property type="match status" value="1"/>
</dbReference>
<name>A0AAV2PVL1_MEGNR</name>
<feature type="transmembrane region" description="Helical" evidence="2">
    <location>
        <begin position="42"/>
        <end position="70"/>
    </location>
</feature>
<feature type="compositionally biased region" description="Polar residues" evidence="1">
    <location>
        <begin position="411"/>
        <end position="431"/>
    </location>
</feature>
<dbReference type="AlphaFoldDB" id="A0AAV2PVL1"/>
<keyword evidence="2" id="KW-0472">Membrane</keyword>
<feature type="transmembrane region" description="Helical" evidence="2">
    <location>
        <begin position="258"/>
        <end position="284"/>
    </location>
</feature>
<evidence type="ECO:0000256" key="1">
    <source>
        <dbReference type="SAM" id="MobiDB-lite"/>
    </source>
</evidence>
<feature type="transmembrane region" description="Helical" evidence="2">
    <location>
        <begin position="82"/>
        <end position="102"/>
    </location>
</feature>
<dbReference type="Proteomes" id="UP001497623">
    <property type="component" value="Unassembled WGS sequence"/>
</dbReference>
<sequence length="529" mass="58530">MMTLLKVALSGMVPLTIYTIDLATDILTTREYCYADEEDYHFMIYCYLSIAILMGPSIVLNTILLYLFWLESWSKKCWIKTLLILAWLLQLLPAFSLVRHVVKVVSGSSNAAHIPGNAQMVRSTLTFLADIPQISLQTYIMAKYLTSFEYDLVTPMKIASIIISLFSIALNMGRFYCKVRQVYGTGGKLLVLVTIFLTTGCRLSVCALAAATFSPSFWFVPVGVSFLLVFVVTYAYIRLSRSRKLVYPARLLEDLFYAAVLQSVCSVAGIYSSIAFIASAVLLYTNQKDSTILTVLVLTIVCQVLATIVDALLHQRGIYKQVDNIIVQKVEHSTDYLDQIEERNDSTEVNADISFVHGEHNLAFVRDVECLENINDTSRNSISNEVATSTLESMSSLPMNVKCSEHREGSPRNSLPTEVATSPVESTNSLPMNGKCSEHIEASSRNSLPTEVATSPVESMNSLPMNVKCSEHIEASSRNSLPTEVATSPVESMNSLPKNVKCSEHIDAIPSIDVSHTQNTGVDDTSIRL</sequence>
<keyword evidence="2" id="KW-1133">Transmembrane helix</keyword>
<accession>A0AAV2PVL1</accession>